<dbReference type="Gene3D" id="3.40.50.2000">
    <property type="entry name" value="Glycogen Phosphorylase B"/>
    <property type="match status" value="2"/>
</dbReference>
<gene>
    <name evidence="2" type="ORF">NOI20_03555</name>
</gene>
<protein>
    <submittedName>
        <fullName evidence="2">Glycosyltransferase family 4 protein</fullName>
    </submittedName>
</protein>
<dbReference type="CDD" id="cd03801">
    <property type="entry name" value="GT4_PimA-like"/>
    <property type="match status" value="1"/>
</dbReference>
<dbReference type="PANTHER" id="PTHR12526:SF637">
    <property type="entry name" value="GLYCOSYLTRANSFERASE EPSF-RELATED"/>
    <property type="match status" value="1"/>
</dbReference>
<evidence type="ECO:0000259" key="1">
    <source>
        <dbReference type="Pfam" id="PF13439"/>
    </source>
</evidence>
<dbReference type="InterPro" id="IPR028098">
    <property type="entry name" value="Glyco_trans_4-like_N"/>
</dbReference>
<accession>A0AAJ1U3U8</accession>
<reference evidence="2" key="1">
    <citation type="submission" date="2022-07" db="EMBL/GenBank/DDBJ databases">
        <authorList>
            <person name="Otstavnykh N."/>
            <person name="Isaeva M."/>
            <person name="Bystritskaya E."/>
        </authorList>
    </citation>
    <scope>NUCLEOTIDE SEQUENCE</scope>
    <source>
        <strain evidence="2">10Alg 79</strain>
    </source>
</reference>
<dbReference type="SUPFAM" id="SSF53756">
    <property type="entry name" value="UDP-Glycosyltransferase/glycogen phosphorylase"/>
    <property type="match status" value="1"/>
</dbReference>
<dbReference type="RefSeq" id="WP_317624774.1">
    <property type="nucleotide sequence ID" value="NZ_JANFFA010000001.1"/>
</dbReference>
<evidence type="ECO:0000313" key="3">
    <source>
        <dbReference type="Proteomes" id="UP001227162"/>
    </source>
</evidence>
<dbReference type="Pfam" id="PF13439">
    <property type="entry name" value="Glyco_transf_4"/>
    <property type="match status" value="1"/>
</dbReference>
<dbReference type="Pfam" id="PF13692">
    <property type="entry name" value="Glyco_trans_1_4"/>
    <property type="match status" value="1"/>
</dbReference>
<sequence length="385" mass="41806">MKPLKIAYLCDIDPVHVNPYSGGNHRIHGALAARADVTVLPQSWSWAEPLRRAIYKLPDAAQLRIRWRTRLLAGRALAGRTNQMLRDGGFDVVFGAYSVQSMAGVRPPPGALKVFTSDATPTTYRNSDVGAVYGSSRLTRLLIDPLTFRAESRVYSAADLLLWPSHWLKNAADATYGLPPGKAHVLAWGANVPDPGKSAPPPPPGKGTPLNLLIIARDWHAKGGPIAFDTMKALRARGIDARLTVIGCKPPAYHMNEFVTLTGALDKGKPADAARFDATLRAAHVLIQPSVESYGFAFCEAAAHGLPSVCFDLGGVPVRDGVTGRKLPKGSSPEDFADALMPWLDAPTRYHALCHAARLDYETRLNWDAWADAAMELIREKLANR</sequence>
<evidence type="ECO:0000313" key="2">
    <source>
        <dbReference type="EMBL" id="MDQ2093175.1"/>
    </source>
</evidence>
<dbReference type="AlphaFoldDB" id="A0AAJ1U3U8"/>
<name>A0AAJ1U3U8_9RHOB</name>
<proteinExistence type="predicted"/>
<dbReference type="EMBL" id="JANFFA010000001">
    <property type="protein sequence ID" value="MDQ2093175.1"/>
    <property type="molecule type" value="Genomic_DNA"/>
</dbReference>
<dbReference type="PANTHER" id="PTHR12526">
    <property type="entry name" value="GLYCOSYLTRANSFERASE"/>
    <property type="match status" value="1"/>
</dbReference>
<feature type="domain" description="Glycosyltransferase subfamily 4-like N-terminal" evidence="1">
    <location>
        <begin position="28"/>
        <end position="189"/>
    </location>
</feature>
<organism evidence="2 3">
    <name type="scientific">Rhodalgimonas zhirmunskyi</name>
    <dbReference type="NCBI Taxonomy" id="2964767"/>
    <lineage>
        <taxon>Bacteria</taxon>
        <taxon>Pseudomonadati</taxon>
        <taxon>Pseudomonadota</taxon>
        <taxon>Alphaproteobacteria</taxon>
        <taxon>Rhodobacterales</taxon>
        <taxon>Roseobacteraceae</taxon>
        <taxon>Rhodalgimonas</taxon>
    </lineage>
</organism>
<comment type="caution">
    <text evidence="2">The sequence shown here is derived from an EMBL/GenBank/DDBJ whole genome shotgun (WGS) entry which is preliminary data.</text>
</comment>
<reference evidence="2" key="2">
    <citation type="submission" date="2023-04" db="EMBL/GenBank/DDBJ databases">
        <title>'Rhodoalgimonas zhirmunskyi' gen. nov., isolated from a red alga.</title>
        <authorList>
            <person name="Nedashkovskaya O.I."/>
            <person name="Otstavnykh N.Y."/>
            <person name="Bystritskaya E.P."/>
            <person name="Balabanova L.A."/>
            <person name="Isaeva M.P."/>
        </authorList>
    </citation>
    <scope>NUCLEOTIDE SEQUENCE</scope>
    <source>
        <strain evidence="2">10Alg 79</strain>
    </source>
</reference>
<dbReference type="GO" id="GO:0016757">
    <property type="term" value="F:glycosyltransferase activity"/>
    <property type="evidence" value="ECO:0007669"/>
    <property type="project" value="UniProtKB-ARBA"/>
</dbReference>
<dbReference type="Proteomes" id="UP001227162">
    <property type="component" value="Unassembled WGS sequence"/>
</dbReference>
<keyword evidence="3" id="KW-1185">Reference proteome</keyword>